<comment type="caution">
    <text evidence="3">The sequence shown here is derived from an EMBL/GenBank/DDBJ whole genome shotgun (WGS) entry which is preliminary data.</text>
</comment>
<reference evidence="3" key="1">
    <citation type="submission" date="2024-05" db="EMBL/GenBank/DDBJ databases">
        <authorList>
            <person name="Jung D.-H."/>
        </authorList>
    </citation>
    <scope>NUCLEOTIDE SEQUENCE</scope>
    <source>
        <strain evidence="3">JA-25</strain>
    </source>
</reference>
<accession>A0ABX0QNN3</accession>
<feature type="signal peptide" evidence="2">
    <location>
        <begin position="1"/>
        <end position="20"/>
    </location>
</feature>
<keyword evidence="2" id="KW-0732">Signal</keyword>
<gene>
    <name evidence="3" type="ORF">F7231_20725</name>
</gene>
<feature type="chain" id="PRO_5047543907" evidence="2">
    <location>
        <begin position="21"/>
        <end position="204"/>
    </location>
</feature>
<evidence type="ECO:0000256" key="2">
    <source>
        <dbReference type="SAM" id="SignalP"/>
    </source>
</evidence>
<evidence type="ECO:0000313" key="3">
    <source>
        <dbReference type="EMBL" id="NID12607.1"/>
    </source>
</evidence>
<sequence>MKRWYSVFLALLLVLVFRQGSGQSVSSTTAEPPLLATGSTTTNSDELSATGLLRQVQDTDYPYCTLHIDLAGRPTPGQFVINLNELPAIRLNTLTSLIGKPVSFRYTSKRSHTLLDIQINGRSLLTTDPAIVTASASKVTGVLGVDGLTTGDEPDRLLITAPNGAITEFRYYISSDLLEVNGTTVDAFYNTRTVHTIKALQSVN</sequence>
<name>A0ABX0QNN3_9BACT</name>
<dbReference type="Proteomes" id="UP000606008">
    <property type="component" value="Unassembled WGS sequence"/>
</dbReference>
<keyword evidence="4" id="KW-1185">Reference proteome</keyword>
<proteinExistence type="predicted"/>
<dbReference type="EMBL" id="WAEL01000008">
    <property type="protein sequence ID" value="NID12607.1"/>
    <property type="molecule type" value="Genomic_DNA"/>
</dbReference>
<dbReference type="RefSeq" id="WP_166693391.1">
    <property type="nucleotide sequence ID" value="NZ_WAEL01000008.1"/>
</dbReference>
<organism evidence="3 4">
    <name type="scientific">Fibrivirga algicola</name>
    <dbReference type="NCBI Taxonomy" id="2950420"/>
    <lineage>
        <taxon>Bacteria</taxon>
        <taxon>Pseudomonadati</taxon>
        <taxon>Bacteroidota</taxon>
        <taxon>Cytophagia</taxon>
        <taxon>Cytophagales</taxon>
        <taxon>Spirosomataceae</taxon>
        <taxon>Fibrivirga</taxon>
    </lineage>
</organism>
<evidence type="ECO:0000256" key="1">
    <source>
        <dbReference type="SAM" id="MobiDB-lite"/>
    </source>
</evidence>
<protein>
    <submittedName>
        <fullName evidence="3">Uncharacterized protein</fullName>
    </submittedName>
</protein>
<feature type="region of interest" description="Disordered" evidence="1">
    <location>
        <begin position="23"/>
        <end position="44"/>
    </location>
</feature>
<evidence type="ECO:0000313" key="4">
    <source>
        <dbReference type="Proteomes" id="UP000606008"/>
    </source>
</evidence>